<feature type="domain" description="Laminin G" evidence="16">
    <location>
        <begin position="545"/>
        <end position="728"/>
    </location>
</feature>
<dbReference type="InterPro" id="IPR002126">
    <property type="entry name" value="Cadherin-like_dom"/>
</dbReference>
<dbReference type="Gene3D" id="2.60.40.60">
    <property type="entry name" value="Cadherins"/>
    <property type="match status" value="4"/>
</dbReference>
<feature type="domain" description="EGF-like" evidence="17">
    <location>
        <begin position="833"/>
        <end position="868"/>
    </location>
</feature>
<dbReference type="PROSITE" id="PS00232">
    <property type="entry name" value="CADHERIN_1"/>
    <property type="match status" value="2"/>
</dbReference>
<evidence type="ECO:0000259" key="17">
    <source>
        <dbReference type="PROSITE" id="PS50026"/>
    </source>
</evidence>
<dbReference type="Pfam" id="PF02210">
    <property type="entry name" value="Laminin_G_2"/>
    <property type="match status" value="1"/>
</dbReference>
<dbReference type="FunFam" id="2.10.25.10:FF:000143">
    <property type="entry name" value="Protein crumbs 1"/>
    <property type="match status" value="1"/>
</dbReference>
<keyword evidence="5" id="KW-0677">Repeat</keyword>
<keyword evidence="10 13" id="KW-1015">Disulfide bond</keyword>
<dbReference type="SUPFAM" id="SSF49899">
    <property type="entry name" value="Concanavalin A-like lectins/glucanases"/>
    <property type="match status" value="1"/>
</dbReference>
<dbReference type="InterPro" id="IPR013320">
    <property type="entry name" value="ConA-like_dom_sf"/>
</dbReference>
<proteinExistence type="evidence at transcript level"/>
<dbReference type="FunFam" id="2.60.40.60:FF:000275">
    <property type="entry name" value="Si:dkey-30k22.7"/>
    <property type="match status" value="1"/>
</dbReference>
<dbReference type="CDD" id="cd00110">
    <property type="entry name" value="LamG"/>
    <property type="match status" value="1"/>
</dbReference>
<evidence type="ECO:0000256" key="3">
    <source>
        <dbReference type="ARBA" id="ARBA00022536"/>
    </source>
</evidence>
<organism evidence="19">
    <name type="scientific">Saccoglossus kowalevskii</name>
    <name type="common">Acorn worm</name>
    <dbReference type="NCBI Taxonomy" id="10224"/>
    <lineage>
        <taxon>Eukaryota</taxon>
        <taxon>Metazoa</taxon>
        <taxon>Hemichordata</taxon>
        <taxon>Enteropneusta</taxon>
        <taxon>Harrimaniidae</taxon>
        <taxon>Saccoglossus</taxon>
    </lineage>
</organism>
<evidence type="ECO:0000256" key="10">
    <source>
        <dbReference type="ARBA" id="ARBA00023157"/>
    </source>
</evidence>
<feature type="domain" description="Cadherin" evidence="18">
    <location>
        <begin position="250"/>
        <end position="358"/>
    </location>
</feature>
<evidence type="ECO:0000256" key="12">
    <source>
        <dbReference type="PROSITE-ProRule" id="PRU00043"/>
    </source>
</evidence>
<accession>D1LX05</accession>
<keyword evidence="7" id="KW-0914">Notch signaling pathway</keyword>
<dbReference type="GO" id="GO:0007219">
    <property type="term" value="P:Notch signaling pathway"/>
    <property type="evidence" value="ECO:0007669"/>
    <property type="project" value="UniProtKB-KW"/>
</dbReference>
<evidence type="ECO:0000256" key="15">
    <source>
        <dbReference type="SAM" id="Phobius"/>
    </source>
</evidence>
<evidence type="ECO:0000256" key="6">
    <source>
        <dbReference type="ARBA" id="ARBA00022837"/>
    </source>
</evidence>
<keyword evidence="6 12" id="KW-0106">Calcium</keyword>
<feature type="compositionally biased region" description="Pro residues" evidence="14">
    <location>
        <begin position="1010"/>
        <end position="1020"/>
    </location>
</feature>
<dbReference type="SMART" id="SM00181">
    <property type="entry name" value="EGF"/>
    <property type="match status" value="5"/>
</dbReference>
<dbReference type="InterPro" id="IPR020894">
    <property type="entry name" value="Cadherin_CS"/>
</dbReference>
<feature type="disulfide bond" evidence="13">
    <location>
        <begin position="837"/>
        <end position="847"/>
    </location>
</feature>
<dbReference type="PRINTS" id="PR00205">
    <property type="entry name" value="CADHERIN"/>
</dbReference>
<feature type="region of interest" description="Disordered" evidence="14">
    <location>
        <begin position="960"/>
        <end position="1144"/>
    </location>
</feature>
<dbReference type="RefSeq" id="NP_001161532.1">
    <property type="nucleotide sequence ID" value="NM_001168060.1"/>
</dbReference>
<feature type="domain" description="EGF-like" evidence="17">
    <location>
        <begin position="761"/>
        <end position="797"/>
    </location>
</feature>
<evidence type="ECO:0000259" key="18">
    <source>
        <dbReference type="PROSITE" id="PS50268"/>
    </source>
</evidence>
<feature type="compositionally biased region" description="Polar residues" evidence="14">
    <location>
        <begin position="1083"/>
        <end position="1096"/>
    </location>
</feature>
<keyword evidence="8 15" id="KW-1133">Transmembrane helix</keyword>
<keyword evidence="11" id="KW-0325">Glycoprotein</keyword>
<dbReference type="Pfam" id="PF00008">
    <property type="entry name" value="EGF"/>
    <property type="match status" value="2"/>
</dbReference>
<feature type="domain" description="Cadherin" evidence="18">
    <location>
        <begin position="145"/>
        <end position="248"/>
    </location>
</feature>
<dbReference type="OrthoDB" id="6252479at2759"/>
<reference evidence="19" key="1">
    <citation type="submission" date="2009-10" db="EMBL/GenBank/DDBJ databases">
        <authorList>
            <person name="Freeman R.M.Jr."/>
            <person name="Wu M.M."/>
            <person name="Gerhart J.J."/>
        </authorList>
    </citation>
    <scope>NUCLEOTIDE SEQUENCE</scope>
</reference>
<feature type="domain" description="EGF-like" evidence="17">
    <location>
        <begin position="724"/>
        <end position="760"/>
    </location>
</feature>
<feature type="compositionally biased region" description="Pro residues" evidence="14">
    <location>
        <begin position="1181"/>
        <end position="1192"/>
    </location>
</feature>
<gene>
    <name evidence="21" type="primary">LOC100313595</name>
</gene>
<dbReference type="PROSITE" id="PS50025">
    <property type="entry name" value="LAM_G_DOMAIN"/>
    <property type="match status" value="1"/>
</dbReference>
<evidence type="ECO:0000256" key="14">
    <source>
        <dbReference type="SAM" id="MobiDB-lite"/>
    </source>
</evidence>
<dbReference type="Proteomes" id="UP000694865">
    <property type="component" value="Unplaced"/>
</dbReference>
<evidence type="ECO:0000256" key="1">
    <source>
        <dbReference type="ARBA" id="ARBA00004479"/>
    </source>
</evidence>
<keyword evidence="20" id="KW-1185">Reference proteome</keyword>
<dbReference type="GO" id="GO:0005509">
    <property type="term" value="F:calcium ion binding"/>
    <property type="evidence" value="ECO:0007669"/>
    <property type="project" value="UniProtKB-UniRule"/>
</dbReference>
<dbReference type="FunFam" id="2.10.25.10:FF:000095">
    <property type="entry name" value="Notch, isoform B"/>
    <property type="match status" value="1"/>
</dbReference>
<evidence type="ECO:0000256" key="7">
    <source>
        <dbReference type="ARBA" id="ARBA00022976"/>
    </source>
</evidence>
<evidence type="ECO:0000256" key="11">
    <source>
        <dbReference type="ARBA" id="ARBA00023180"/>
    </source>
</evidence>
<name>D1LX05_SACKO</name>
<feature type="disulfide bond" evidence="13">
    <location>
        <begin position="750"/>
        <end position="759"/>
    </location>
</feature>
<dbReference type="InterPro" id="IPR000152">
    <property type="entry name" value="EGF-type_Asp/Asn_hydroxyl_site"/>
</dbReference>
<dbReference type="CDD" id="cd11304">
    <property type="entry name" value="Cadherin_repeat"/>
    <property type="match status" value="3"/>
</dbReference>
<evidence type="ECO:0000256" key="5">
    <source>
        <dbReference type="ARBA" id="ARBA00022737"/>
    </source>
</evidence>
<feature type="disulfide bond" evidence="13">
    <location>
        <begin position="787"/>
        <end position="796"/>
    </location>
</feature>
<dbReference type="InterPro" id="IPR000742">
    <property type="entry name" value="EGF"/>
</dbReference>
<evidence type="ECO:0000313" key="20">
    <source>
        <dbReference type="Proteomes" id="UP000694865"/>
    </source>
</evidence>
<dbReference type="SMART" id="SM00112">
    <property type="entry name" value="CA"/>
    <property type="match status" value="3"/>
</dbReference>
<dbReference type="InterPro" id="IPR018097">
    <property type="entry name" value="EGF_Ca-bd_CS"/>
</dbReference>
<evidence type="ECO:0000256" key="2">
    <source>
        <dbReference type="ARBA" id="ARBA00022473"/>
    </source>
</evidence>
<feature type="disulfide bond" evidence="13">
    <location>
        <begin position="858"/>
        <end position="867"/>
    </location>
</feature>
<evidence type="ECO:0000256" key="9">
    <source>
        <dbReference type="ARBA" id="ARBA00023136"/>
    </source>
</evidence>
<feature type="domain" description="Cadherin" evidence="18">
    <location>
        <begin position="40"/>
        <end position="144"/>
    </location>
</feature>
<evidence type="ECO:0000256" key="4">
    <source>
        <dbReference type="ARBA" id="ARBA00022692"/>
    </source>
</evidence>
<protein>
    <submittedName>
        <fullName evidence="19 21">FAT tumor suppressor-like protein</fullName>
    </submittedName>
</protein>
<feature type="region of interest" description="Disordered" evidence="14">
    <location>
        <begin position="1175"/>
        <end position="1200"/>
    </location>
</feature>
<dbReference type="Gene3D" id="2.60.120.200">
    <property type="match status" value="1"/>
</dbReference>
<dbReference type="SMART" id="SM00282">
    <property type="entry name" value="LamG"/>
    <property type="match status" value="1"/>
</dbReference>
<keyword evidence="9 15" id="KW-0472">Membrane</keyword>
<dbReference type="InterPro" id="IPR015919">
    <property type="entry name" value="Cadherin-like_sf"/>
</dbReference>
<evidence type="ECO:0000256" key="13">
    <source>
        <dbReference type="PROSITE-ProRule" id="PRU00076"/>
    </source>
</evidence>
<feature type="region of interest" description="Disordered" evidence="14">
    <location>
        <begin position="1308"/>
        <end position="1331"/>
    </location>
</feature>
<dbReference type="PROSITE" id="PS50026">
    <property type="entry name" value="EGF_3"/>
    <property type="match status" value="5"/>
</dbReference>
<comment type="subcellular location">
    <subcellularLocation>
        <location evidence="1">Membrane</location>
        <topology evidence="1">Single-pass type I membrane protein</topology>
    </subcellularLocation>
</comment>
<keyword evidence="4 15" id="KW-0812">Transmembrane</keyword>
<dbReference type="GeneID" id="100313595"/>
<evidence type="ECO:0000313" key="19">
    <source>
        <dbReference type="EMBL" id="ACY92511.1"/>
    </source>
</evidence>
<evidence type="ECO:0000313" key="21">
    <source>
        <dbReference type="RefSeq" id="NP_001161532.1"/>
    </source>
</evidence>
<dbReference type="SUPFAM" id="SSF49313">
    <property type="entry name" value="Cadherin-like"/>
    <property type="match status" value="4"/>
</dbReference>
<comment type="caution">
    <text evidence="13">Lacks conserved residue(s) required for the propagation of feature annotation.</text>
</comment>
<keyword evidence="3 13" id="KW-0245">EGF-like domain</keyword>
<dbReference type="PROSITE" id="PS00022">
    <property type="entry name" value="EGF_1"/>
    <property type="match status" value="3"/>
</dbReference>
<dbReference type="SUPFAM" id="SSF57196">
    <property type="entry name" value="EGF/Laminin"/>
    <property type="match status" value="4"/>
</dbReference>
<dbReference type="FunFam" id="2.60.40.60:FF:000084">
    <property type="entry name" value="FAT atypical cadherin 3"/>
    <property type="match status" value="1"/>
</dbReference>
<feature type="compositionally biased region" description="Polar residues" evidence="14">
    <location>
        <begin position="1133"/>
        <end position="1144"/>
    </location>
</feature>
<dbReference type="PROSITE" id="PS01187">
    <property type="entry name" value="EGF_CA"/>
    <property type="match status" value="1"/>
</dbReference>
<feature type="domain" description="EGF-like" evidence="17">
    <location>
        <begin position="504"/>
        <end position="541"/>
    </location>
</feature>
<dbReference type="PROSITE" id="PS50268">
    <property type="entry name" value="CADHERIN_2"/>
    <property type="match status" value="4"/>
</dbReference>
<dbReference type="GO" id="GO:0007156">
    <property type="term" value="P:homophilic cell adhesion via plasma membrane adhesion molecules"/>
    <property type="evidence" value="ECO:0007669"/>
    <property type="project" value="InterPro"/>
</dbReference>
<dbReference type="Pfam" id="PF00028">
    <property type="entry name" value="Cadherin"/>
    <property type="match status" value="2"/>
</dbReference>
<sequence>MATDYYLTVQAVDGGDQPQHDLTTVNINVTDANDNSPIFNQQIYSTDINEAAQVGDSVLQVIATDADSGFNGDVIYTIQRGDRLNQFHIGSKSGLISITSELDREQMSAYTLTIRASDQGHDPQFTDVTIQIRVSDINDNPPRFSQDNYTVIAQEDTEINAPLQQFFITDLDAPPNGSPFKIEIVGGNEGNEFRISRDSILRPMIRFNQGQKDNYILKVRVTDSGTPAMWSEAHVEVKVIISKHPPVVSSPMEVTINSYQDDFPGGVIGMIHAVDNDEYDTLTYALVSNNGHLFMVNSNDGMIIALPDLDIGFYILNISVSDNKHISYGEVRVNVVMVTQDTLENSLTIRFSGISPEVFLEGYYRIFTRTLKNMLLSVQPDDIQMVSLQETDFDSGDLDVLFAVEKSPNTYYKPKPLVRKINDSIASLEERMGVSVAEIFTSVCLLDTCDKTTRCKDSLTLDQSTIAAVYSTRTSFVSAKHVRSYTCVCKEKSDSCEEPTTEEPGNACDNDPCPEHMICLPAGTIDYSCVCPDNSVDDDCVDPRFRPVSFSGSSYIHYNNLVLDTTSTRVSAKVRTMKSHGNIMYGTGDYDYSILEIENGLLQYRFQCGSGEGLVQIVQKIDDGQWHDVSVHRRGNSAKLVLDNQYVENGDAPGDKRELNLDDIFFGAEVESDARRRRDPISQYGSISNGLDGCMSNLNLNGERLPTSGDDVQSNGVGECPYSIRSACLSSPCVNGATCLDIDGTFQCNCMMNWFGDRCQFTSPCGPSPCRNGGTCINEKTDFRCECPEGLYGKTCTNYCIPNPCLHGGLCIESDDGPICECRGFTGPYCNEDINECLDNPCNGGMCTNTPGGFTCNCTIDRQGPDCNEVSAFSPHITTSNFLITWQEIVGIIAALLGLTLLVIFFVACRKYRRRKNYKGKKRQTNLNDSLTRDANTLMLHRMDNLGGDKRDSKLSNLEVNFQPSNNMPPEIPNRPTSYTPSNHNSLNNLDSDRNYDENDQNAYQGQPVSQPPTLGPMPPSNSASDSDSIAKPPWDFNETTPPNVTGTENYDNMCNKLNDPDANNVPKNVVSEETPGYRQRDGTNTNYSSLSSLQSENDEDMLPGYHWDCTDWMPPENLPDISELPQYEVPDSPTNSNGTNTNDFIIEDEYVGEDTDYPEDPSDIQYPHNIDDFQRQLENYPPPPPPPPPPQHPEEGSQYGSYQHKENLYKQHPSHYLPHHSYSNSQTSQDMYGSGLDMYGPAPRYHNNVAGPQDEIPMADEDEYDDGSECNADCEHSVSNLDNLSISVYSTDASCSDVSALYEPDSEMGLSDCESGDDNLSHLSTLHAEV</sequence>
<dbReference type="GO" id="GO:0005886">
    <property type="term" value="C:plasma membrane"/>
    <property type="evidence" value="ECO:0007669"/>
    <property type="project" value="InterPro"/>
</dbReference>
<dbReference type="InterPro" id="IPR001881">
    <property type="entry name" value="EGF-like_Ca-bd_dom"/>
</dbReference>
<evidence type="ECO:0000256" key="8">
    <source>
        <dbReference type="ARBA" id="ARBA00022989"/>
    </source>
</evidence>
<feature type="disulfide bond" evidence="13">
    <location>
        <begin position="531"/>
        <end position="540"/>
    </location>
</feature>
<feature type="transmembrane region" description="Helical" evidence="15">
    <location>
        <begin position="889"/>
        <end position="909"/>
    </location>
</feature>
<dbReference type="PANTHER" id="PTHR24026:SF51">
    <property type="entry name" value="PROTOCADHERIN-LIKE WING POLARITY PROTEIN STAN"/>
    <property type="match status" value="1"/>
</dbReference>
<dbReference type="CDD" id="cd00054">
    <property type="entry name" value="EGF_CA"/>
    <property type="match status" value="4"/>
</dbReference>
<evidence type="ECO:0000259" key="16">
    <source>
        <dbReference type="PROSITE" id="PS50025"/>
    </source>
</evidence>
<feature type="domain" description="Cadherin" evidence="18">
    <location>
        <begin position="5"/>
        <end position="39"/>
    </location>
</feature>
<dbReference type="Gene3D" id="2.10.25.10">
    <property type="entry name" value="Laminin"/>
    <property type="match status" value="4"/>
</dbReference>
<dbReference type="PANTHER" id="PTHR24026">
    <property type="entry name" value="FAT ATYPICAL CADHERIN-RELATED"/>
    <property type="match status" value="1"/>
</dbReference>
<feature type="domain" description="EGF-like" evidence="17">
    <location>
        <begin position="798"/>
        <end position="831"/>
    </location>
</feature>
<dbReference type="EMBL" id="GU075982">
    <property type="protein sequence ID" value="ACY92511.1"/>
    <property type="molecule type" value="mRNA"/>
</dbReference>
<feature type="compositionally biased region" description="Polar residues" evidence="14">
    <location>
        <begin position="1038"/>
        <end position="1053"/>
    </location>
</feature>
<keyword evidence="2" id="KW-0217">Developmental protein</keyword>
<dbReference type="KEGG" id="sko:100313595"/>
<reference evidence="21" key="2">
    <citation type="submission" date="2025-05" db="UniProtKB">
        <authorList>
            <consortium name="RefSeq"/>
        </authorList>
    </citation>
    <scope>IDENTIFICATION</scope>
</reference>
<dbReference type="SMART" id="SM00179">
    <property type="entry name" value="EGF_CA"/>
    <property type="match status" value="3"/>
</dbReference>
<dbReference type="PROSITE" id="PS00010">
    <property type="entry name" value="ASX_HYDROXYL"/>
    <property type="match status" value="3"/>
</dbReference>
<dbReference type="InterPro" id="IPR001791">
    <property type="entry name" value="Laminin_G"/>
</dbReference>